<dbReference type="InterPro" id="IPR050354">
    <property type="entry name" value="F-box/kelch-repeat_ARATH"/>
</dbReference>
<evidence type="ECO:0000313" key="4">
    <source>
        <dbReference type="Proteomes" id="UP000836841"/>
    </source>
</evidence>
<sequence length="303" mass="34652">MAEMLRSGERIYTMSSETRAEKKEKYSQPPCLMTSLPEDRVYRVATIQHSPSFLSNFDHSRRSLLGCTEHCLYVSLYTTETCDRRLYILRRKANGSGRLVLIPWLPAVPIYASFVTVGSRIYVFSGIKNHTRSALTIDCGSHTMQPLPSMLVPLSHTIAGIIAGRIYVIGNHDTHPRKKAMVVFNTKTQKWEEPAMKKIDIKLGNTYYYGCVVMAGKMYTMDSDNSFVYDPKENKWERDGMLNLKELYNGCVIDDVLYYFDCDEKSIKTYDPKKRCWGVVNGLENLLAETIPVGWGMLSIFFP</sequence>
<dbReference type="Pfam" id="PF25210">
    <property type="entry name" value="Kelch_FKB95"/>
    <property type="match status" value="1"/>
</dbReference>
<proteinExistence type="predicted"/>
<evidence type="ECO:0000256" key="1">
    <source>
        <dbReference type="SAM" id="Phobius"/>
    </source>
</evidence>
<dbReference type="Proteomes" id="UP000836841">
    <property type="component" value="Chromosome 4"/>
</dbReference>
<keyword evidence="1" id="KW-0812">Transmembrane</keyword>
<dbReference type="EMBL" id="OU466860">
    <property type="protein sequence ID" value="CAH2060071.1"/>
    <property type="molecule type" value="Genomic_DNA"/>
</dbReference>
<evidence type="ECO:0000259" key="2">
    <source>
        <dbReference type="Pfam" id="PF25210"/>
    </source>
</evidence>
<organism evidence="3 4">
    <name type="scientific">Thlaspi arvense</name>
    <name type="common">Field penny-cress</name>
    <dbReference type="NCBI Taxonomy" id="13288"/>
    <lineage>
        <taxon>Eukaryota</taxon>
        <taxon>Viridiplantae</taxon>
        <taxon>Streptophyta</taxon>
        <taxon>Embryophyta</taxon>
        <taxon>Tracheophyta</taxon>
        <taxon>Spermatophyta</taxon>
        <taxon>Magnoliopsida</taxon>
        <taxon>eudicotyledons</taxon>
        <taxon>Gunneridae</taxon>
        <taxon>Pentapetalae</taxon>
        <taxon>rosids</taxon>
        <taxon>malvids</taxon>
        <taxon>Brassicales</taxon>
        <taxon>Brassicaceae</taxon>
        <taxon>Thlaspideae</taxon>
        <taxon>Thlaspi</taxon>
    </lineage>
</organism>
<keyword evidence="1" id="KW-0472">Membrane</keyword>
<keyword evidence="4" id="KW-1185">Reference proteome</keyword>
<gene>
    <name evidence="3" type="ORF">TAV2_LOCUS12964</name>
</gene>
<evidence type="ECO:0000313" key="3">
    <source>
        <dbReference type="EMBL" id="CAH2060071.1"/>
    </source>
</evidence>
<dbReference type="Gene3D" id="2.120.10.80">
    <property type="entry name" value="Kelch-type beta propeller"/>
    <property type="match status" value="1"/>
</dbReference>
<dbReference type="InterPro" id="IPR057499">
    <property type="entry name" value="Kelch_FKB95"/>
</dbReference>
<reference evidence="3 4" key="1">
    <citation type="submission" date="2022-03" db="EMBL/GenBank/DDBJ databases">
        <authorList>
            <person name="Nunn A."/>
            <person name="Chopra R."/>
            <person name="Nunn A."/>
            <person name="Contreras Garrido A."/>
        </authorList>
    </citation>
    <scope>NUCLEOTIDE SEQUENCE [LARGE SCALE GENOMIC DNA]</scope>
</reference>
<feature type="transmembrane region" description="Helical" evidence="1">
    <location>
        <begin position="150"/>
        <end position="169"/>
    </location>
</feature>
<dbReference type="InterPro" id="IPR015915">
    <property type="entry name" value="Kelch-typ_b-propeller"/>
</dbReference>
<feature type="transmembrane region" description="Helical" evidence="1">
    <location>
        <begin position="99"/>
        <end position="123"/>
    </location>
</feature>
<dbReference type="PANTHER" id="PTHR24414">
    <property type="entry name" value="F-BOX/KELCH-REPEAT PROTEIN SKIP4"/>
    <property type="match status" value="1"/>
</dbReference>
<keyword evidence="1" id="KW-1133">Transmembrane helix</keyword>
<protein>
    <recommendedName>
        <fullName evidence="2">FKB95-like N-terminal Kelch domain-containing protein</fullName>
    </recommendedName>
</protein>
<feature type="domain" description="FKB95-like N-terminal Kelch" evidence="2">
    <location>
        <begin position="87"/>
        <end position="289"/>
    </location>
</feature>
<dbReference type="PANTHER" id="PTHR24414:SF184">
    <property type="entry name" value="GALACTOSE OXIDASE_KELCH REPEAT SUPERFAMILY PROTEIN"/>
    <property type="match status" value="1"/>
</dbReference>
<accession>A0AAU9SD44</accession>
<name>A0AAU9SD44_THLAR</name>
<dbReference type="AlphaFoldDB" id="A0AAU9SD44"/>
<dbReference type="SUPFAM" id="SSF117281">
    <property type="entry name" value="Kelch motif"/>
    <property type="match status" value="1"/>
</dbReference>